<organism evidence="1 2">
    <name type="scientific">Taklimakanibacter albus</name>
    <dbReference type="NCBI Taxonomy" id="2800327"/>
    <lineage>
        <taxon>Bacteria</taxon>
        <taxon>Pseudomonadati</taxon>
        <taxon>Pseudomonadota</taxon>
        <taxon>Alphaproteobacteria</taxon>
        <taxon>Hyphomicrobiales</taxon>
        <taxon>Aestuariivirgaceae</taxon>
        <taxon>Taklimakanibacter</taxon>
    </lineage>
</organism>
<dbReference type="Proteomes" id="UP000616151">
    <property type="component" value="Unassembled WGS sequence"/>
</dbReference>
<name>A0ACC5R4N4_9HYPH</name>
<comment type="caution">
    <text evidence="1">The sequence shown here is derived from an EMBL/GenBank/DDBJ whole genome shotgun (WGS) entry which is preliminary data.</text>
</comment>
<accession>A0ACC5R4N4</accession>
<gene>
    <name evidence="1" type="ORF">JHL16_14670</name>
</gene>
<proteinExistence type="predicted"/>
<dbReference type="EMBL" id="JAENHL010000007">
    <property type="protein sequence ID" value="MBK1867599.1"/>
    <property type="molecule type" value="Genomic_DNA"/>
</dbReference>
<protein>
    <submittedName>
        <fullName evidence="1">Uncharacterized protein</fullName>
    </submittedName>
</protein>
<evidence type="ECO:0000313" key="1">
    <source>
        <dbReference type="EMBL" id="MBK1867599.1"/>
    </source>
</evidence>
<keyword evidence="2" id="KW-1185">Reference proteome</keyword>
<sequence>MIITVSETGELGLDAPDDFRRFEIQVNRVGITVAQIMAALRTLGEVSDDGHVWVGEPALVKLAGREGNDAWLARLAAMKDKARPFGWVDDDRHAIRAHIKWPAQDDNRTA</sequence>
<reference evidence="1" key="1">
    <citation type="submission" date="2021-01" db="EMBL/GenBank/DDBJ databases">
        <authorList>
            <person name="Sun Q."/>
        </authorList>
    </citation>
    <scope>NUCLEOTIDE SEQUENCE</scope>
    <source>
        <strain evidence="1">YIM B02566</strain>
    </source>
</reference>
<evidence type="ECO:0000313" key="2">
    <source>
        <dbReference type="Proteomes" id="UP000616151"/>
    </source>
</evidence>